<comment type="caution">
    <text evidence="5">The sequence shown here is derived from an EMBL/GenBank/DDBJ whole genome shotgun (WGS) entry which is preliminary data.</text>
</comment>
<evidence type="ECO:0008006" key="7">
    <source>
        <dbReference type="Google" id="ProtNLM"/>
    </source>
</evidence>
<dbReference type="Proteomes" id="UP000250918">
    <property type="component" value="Unassembled WGS sequence"/>
</dbReference>
<evidence type="ECO:0000313" key="6">
    <source>
        <dbReference type="Proteomes" id="UP000250918"/>
    </source>
</evidence>
<dbReference type="PANTHER" id="PTHR30469:SF15">
    <property type="entry name" value="HLYD FAMILY OF SECRETION PROTEINS"/>
    <property type="match status" value="1"/>
</dbReference>
<organism evidence="5 6">
    <name type="scientific">candidate division GN15 bacterium</name>
    <dbReference type="NCBI Taxonomy" id="2072418"/>
    <lineage>
        <taxon>Bacteria</taxon>
        <taxon>candidate division GN15</taxon>
    </lineage>
</organism>
<feature type="domain" description="Multidrug resistance protein MdtA-like barrel-sandwich hybrid" evidence="2">
    <location>
        <begin position="77"/>
        <end position="190"/>
    </location>
</feature>
<dbReference type="GO" id="GO:1990281">
    <property type="term" value="C:efflux pump complex"/>
    <property type="evidence" value="ECO:0007669"/>
    <property type="project" value="TreeGrafter"/>
</dbReference>
<evidence type="ECO:0000259" key="4">
    <source>
        <dbReference type="Pfam" id="PF25989"/>
    </source>
</evidence>
<dbReference type="Pfam" id="PF25989">
    <property type="entry name" value="YknX_C"/>
    <property type="match status" value="1"/>
</dbReference>
<dbReference type="Gene3D" id="2.40.30.170">
    <property type="match status" value="1"/>
</dbReference>
<dbReference type="PANTHER" id="PTHR30469">
    <property type="entry name" value="MULTIDRUG RESISTANCE PROTEIN MDTA"/>
    <property type="match status" value="1"/>
</dbReference>
<evidence type="ECO:0000259" key="3">
    <source>
        <dbReference type="Pfam" id="PF25954"/>
    </source>
</evidence>
<dbReference type="Pfam" id="PF25954">
    <property type="entry name" value="Beta-barrel_RND_2"/>
    <property type="match status" value="1"/>
</dbReference>
<dbReference type="PROSITE" id="PS51257">
    <property type="entry name" value="PROKAR_LIPOPROTEIN"/>
    <property type="match status" value="1"/>
</dbReference>
<dbReference type="NCBIfam" id="TIGR01730">
    <property type="entry name" value="RND_mfp"/>
    <property type="match status" value="1"/>
</dbReference>
<dbReference type="Pfam" id="PF25917">
    <property type="entry name" value="BSH_RND"/>
    <property type="match status" value="1"/>
</dbReference>
<comment type="similarity">
    <text evidence="1">Belongs to the membrane fusion protein (MFP) (TC 8.A.1) family.</text>
</comment>
<feature type="domain" description="YknX-like C-terminal permuted SH3-like" evidence="4">
    <location>
        <begin position="274"/>
        <end position="342"/>
    </location>
</feature>
<dbReference type="GO" id="GO:0015562">
    <property type="term" value="F:efflux transmembrane transporter activity"/>
    <property type="evidence" value="ECO:0007669"/>
    <property type="project" value="TreeGrafter"/>
</dbReference>
<dbReference type="FunFam" id="2.40.30.170:FF:000010">
    <property type="entry name" value="Efflux RND transporter periplasmic adaptor subunit"/>
    <property type="match status" value="1"/>
</dbReference>
<accession>A0A855X3G1</accession>
<dbReference type="InterPro" id="IPR058792">
    <property type="entry name" value="Beta-barrel_RND_2"/>
</dbReference>
<reference evidence="5 6" key="1">
    <citation type="journal article" date="2018" name="ISME J.">
        <title>A methanotrophic archaeon couples anaerobic oxidation of methane to Fe(III) reduction.</title>
        <authorList>
            <person name="Cai C."/>
            <person name="Leu A.O."/>
            <person name="Xie G.J."/>
            <person name="Guo J."/>
            <person name="Feng Y."/>
            <person name="Zhao J.X."/>
            <person name="Tyson G.W."/>
            <person name="Yuan Z."/>
            <person name="Hu S."/>
        </authorList>
    </citation>
    <scope>NUCLEOTIDE SEQUENCE [LARGE SCALE GENOMIC DNA]</scope>
    <source>
        <strain evidence="5">FeB_12</strain>
    </source>
</reference>
<name>A0A855X3G1_9BACT</name>
<dbReference type="Gene3D" id="2.40.420.20">
    <property type="match status" value="1"/>
</dbReference>
<evidence type="ECO:0000259" key="2">
    <source>
        <dbReference type="Pfam" id="PF25917"/>
    </source>
</evidence>
<dbReference type="InterPro" id="IPR058637">
    <property type="entry name" value="YknX-like_C"/>
</dbReference>
<evidence type="ECO:0000313" key="5">
    <source>
        <dbReference type="EMBL" id="PWB68275.1"/>
    </source>
</evidence>
<gene>
    <name evidence="5" type="ORF">C3F09_11965</name>
</gene>
<dbReference type="InterPro" id="IPR058625">
    <property type="entry name" value="MdtA-like_BSH"/>
</dbReference>
<dbReference type="InterPro" id="IPR006143">
    <property type="entry name" value="RND_pump_MFP"/>
</dbReference>
<evidence type="ECO:0000256" key="1">
    <source>
        <dbReference type="ARBA" id="ARBA00009477"/>
    </source>
</evidence>
<dbReference type="Gene3D" id="1.10.287.470">
    <property type="entry name" value="Helix hairpin bin"/>
    <property type="match status" value="1"/>
</dbReference>
<dbReference type="SUPFAM" id="SSF111369">
    <property type="entry name" value="HlyD-like secretion proteins"/>
    <property type="match status" value="1"/>
</dbReference>
<feature type="domain" description="CusB-like beta-barrel" evidence="3">
    <location>
        <begin position="204"/>
        <end position="269"/>
    </location>
</feature>
<dbReference type="AlphaFoldDB" id="A0A855X3G1"/>
<dbReference type="EMBL" id="PQAP01000208">
    <property type="protein sequence ID" value="PWB68275.1"/>
    <property type="molecule type" value="Genomic_DNA"/>
</dbReference>
<protein>
    <recommendedName>
        <fullName evidence="7">Efflux RND transporter periplasmic adaptor subunit</fullName>
    </recommendedName>
</protein>
<proteinExistence type="inferred from homology"/>
<sequence length="346" mass="36841">MNRMSTTSRNLGYMLTLLTAMTLFSCRGQEKSSATARVVAVKAMVVKASDREMTYTYTGSLEGEKQAILYSKLSESVDDVLVREGQQVAADQVLISLDKTGPSTGYSSARSVFLNAEKNYKKMESLFKEGAISESQFDGSRTEYEVSKANFDAVERLVDIRTPIAGVVTSVKVSAGDFVAAGQQLATVATTGHLRIKFGINPEDIGFVTKGATVRITSDVVPDTATGTVLSVATSADPTTRTFQVEALIDNVSGLFKPGMFVNVLITREKLAGVIAIPRAAVLTLDNQQLVYVVTNGVAHKRPITLGSDLDGTVVAGSGLAVGDTIVTLGQNYLDEGFKVNVTALN</sequence>